<proteinExistence type="predicted"/>
<keyword evidence="1 2" id="KW-0597">Phosphoprotein</keyword>
<comment type="caution">
    <text evidence="2">Lacks conserved residue(s) required for the propagation of feature annotation.</text>
</comment>
<evidence type="ECO:0000256" key="1">
    <source>
        <dbReference type="ARBA" id="ARBA00022553"/>
    </source>
</evidence>
<evidence type="ECO:0000313" key="5">
    <source>
        <dbReference type="Proteomes" id="UP000270626"/>
    </source>
</evidence>
<protein>
    <submittedName>
        <fullName evidence="4">Response regulator receiver protein</fullName>
    </submittedName>
</protein>
<organism evidence="4 5">
    <name type="scientific">Azonexus fungiphilus</name>
    <dbReference type="NCBI Taxonomy" id="146940"/>
    <lineage>
        <taxon>Bacteria</taxon>
        <taxon>Pseudomonadati</taxon>
        <taxon>Pseudomonadota</taxon>
        <taxon>Betaproteobacteria</taxon>
        <taxon>Rhodocyclales</taxon>
        <taxon>Azonexaceae</taxon>
        <taxon>Azonexus</taxon>
    </lineage>
</organism>
<dbReference type="SMART" id="SM00448">
    <property type="entry name" value="REC"/>
    <property type="match status" value="2"/>
</dbReference>
<evidence type="ECO:0000313" key="4">
    <source>
        <dbReference type="EMBL" id="RKT62491.1"/>
    </source>
</evidence>
<dbReference type="RefSeq" id="WP_173580984.1">
    <property type="nucleotide sequence ID" value="NZ_JAANMQ010000009.1"/>
</dbReference>
<evidence type="ECO:0000259" key="3">
    <source>
        <dbReference type="PROSITE" id="PS50110"/>
    </source>
</evidence>
<dbReference type="Proteomes" id="UP000270626">
    <property type="component" value="Unassembled WGS sequence"/>
</dbReference>
<dbReference type="Pfam" id="PF00072">
    <property type="entry name" value="Response_reg"/>
    <property type="match status" value="2"/>
</dbReference>
<keyword evidence="5" id="KW-1185">Reference proteome</keyword>
<dbReference type="EMBL" id="RBXP01000003">
    <property type="protein sequence ID" value="RKT62491.1"/>
    <property type="molecule type" value="Genomic_DNA"/>
</dbReference>
<feature type="domain" description="Response regulatory" evidence="3">
    <location>
        <begin position="147"/>
        <end position="264"/>
    </location>
</feature>
<dbReference type="InterPro" id="IPR050595">
    <property type="entry name" value="Bact_response_regulator"/>
</dbReference>
<sequence length="266" mass="28933">MALTSSLADLAVLLVEPSQMQANLVARMLANQGVRRSTVVHTAAEALAALQGGADGMVVISSLYLPDMAGTDLVAAMRAQPELESVPFILVSSETRPQVLEPVRQSGACSIVAKPFSEQQLARALYAAVDYLNPPNDLDLAEIEGLRVLVVDDSLASRRHLRRLLEELGIERIVECADGQAAVAVLQESMFDLVITDYNMPEMDGRELTEYIRTQSWQAEVPVLMVTSEQNMGRLAAVERAGVSAICDKPFEASSIRRLISDALRR</sequence>
<name>A0A495WL31_9RHOO</name>
<feature type="modified residue" description="4-aspartylphosphate" evidence="2">
    <location>
        <position position="197"/>
    </location>
</feature>
<comment type="caution">
    <text evidence="4">The sequence shown here is derived from an EMBL/GenBank/DDBJ whole genome shotgun (WGS) entry which is preliminary data.</text>
</comment>
<evidence type="ECO:0000256" key="2">
    <source>
        <dbReference type="PROSITE-ProRule" id="PRU00169"/>
    </source>
</evidence>
<feature type="domain" description="Response regulatory" evidence="3">
    <location>
        <begin position="11"/>
        <end position="129"/>
    </location>
</feature>
<dbReference type="GO" id="GO:0000160">
    <property type="term" value="P:phosphorelay signal transduction system"/>
    <property type="evidence" value="ECO:0007669"/>
    <property type="project" value="InterPro"/>
</dbReference>
<dbReference type="InterPro" id="IPR001789">
    <property type="entry name" value="Sig_transdc_resp-reg_receiver"/>
</dbReference>
<accession>A0A495WL31</accession>
<dbReference type="Gene3D" id="3.40.50.2300">
    <property type="match status" value="2"/>
</dbReference>
<dbReference type="PANTHER" id="PTHR44591">
    <property type="entry name" value="STRESS RESPONSE REGULATOR PROTEIN 1"/>
    <property type="match status" value="1"/>
</dbReference>
<dbReference type="PROSITE" id="PS50110">
    <property type="entry name" value="RESPONSE_REGULATORY"/>
    <property type="match status" value="2"/>
</dbReference>
<gene>
    <name evidence="4" type="ORF">DFR40_0378</name>
</gene>
<dbReference type="PANTHER" id="PTHR44591:SF3">
    <property type="entry name" value="RESPONSE REGULATORY DOMAIN-CONTAINING PROTEIN"/>
    <property type="match status" value="1"/>
</dbReference>
<dbReference type="SUPFAM" id="SSF52172">
    <property type="entry name" value="CheY-like"/>
    <property type="match status" value="2"/>
</dbReference>
<dbReference type="AlphaFoldDB" id="A0A495WL31"/>
<reference evidence="4 5" key="1">
    <citation type="submission" date="2018-10" db="EMBL/GenBank/DDBJ databases">
        <title>Genomic Encyclopedia of Type Strains, Phase IV (KMG-IV): sequencing the most valuable type-strain genomes for metagenomic binning, comparative biology and taxonomic classification.</title>
        <authorList>
            <person name="Goeker M."/>
        </authorList>
    </citation>
    <scope>NUCLEOTIDE SEQUENCE [LARGE SCALE GENOMIC DNA]</scope>
    <source>
        <strain evidence="4 5">DSM 23841</strain>
    </source>
</reference>
<dbReference type="InterPro" id="IPR011006">
    <property type="entry name" value="CheY-like_superfamily"/>
</dbReference>